<sequence>MAFPETNIATQLREAMVDGNKQLQDIQDPDDLFRQEQARISNASKKRIEPFYFHTPHDNGNNSNGDDENVALLLRALFSDSQQMKQLEMEHEATRAKKQELHNENATAIGRGIVANLVDILGFSKMQDLVSTSSPPEDRASITEGYINRARLAVPGDEGTPEATVGRTTRSRSYNTRQNGGVHEKVAPAASPSARMGDDSATTKKLQILVGGPRGKELSSSQQLKSAIEDGRSRLERLEWWTITILVVVKQGLDSISLKE</sequence>
<feature type="region of interest" description="Disordered" evidence="1">
    <location>
        <begin position="154"/>
        <end position="181"/>
    </location>
</feature>
<evidence type="ECO:0000256" key="1">
    <source>
        <dbReference type="SAM" id="MobiDB-lite"/>
    </source>
</evidence>
<accession>A0A8H5YC86</accession>
<gene>
    <name evidence="2" type="ORF">FGLOB1_5750</name>
</gene>
<protein>
    <submittedName>
        <fullName evidence="2">Uncharacterized protein</fullName>
    </submittedName>
</protein>
<dbReference type="AlphaFoldDB" id="A0A8H5YC86"/>
<dbReference type="Proteomes" id="UP000532311">
    <property type="component" value="Unassembled WGS sequence"/>
</dbReference>
<evidence type="ECO:0000313" key="2">
    <source>
        <dbReference type="EMBL" id="KAF5709868.1"/>
    </source>
</evidence>
<comment type="caution">
    <text evidence="2">The sequence shown here is derived from an EMBL/GenBank/DDBJ whole genome shotgun (WGS) entry which is preliminary data.</text>
</comment>
<evidence type="ECO:0000313" key="3">
    <source>
        <dbReference type="Proteomes" id="UP000532311"/>
    </source>
</evidence>
<reference evidence="2 3" key="1">
    <citation type="submission" date="2020-05" db="EMBL/GenBank/DDBJ databases">
        <title>Identification and distribution of gene clusters putatively required for synthesis of sphingolipid metabolism inhibitors in phylogenetically diverse species of the filamentous fungus Fusarium.</title>
        <authorList>
            <person name="Kim H.-S."/>
            <person name="Busman M."/>
            <person name="Brown D.W."/>
            <person name="Divon H."/>
            <person name="Uhlig S."/>
            <person name="Proctor R.H."/>
        </authorList>
    </citation>
    <scope>NUCLEOTIDE SEQUENCE [LARGE SCALE GENOMIC DNA]</scope>
    <source>
        <strain evidence="2 3">NRRL 26131</strain>
    </source>
</reference>
<feature type="compositionally biased region" description="Polar residues" evidence="1">
    <location>
        <begin position="166"/>
        <end position="179"/>
    </location>
</feature>
<name>A0A8H5YC86_9HYPO</name>
<dbReference type="EMBL" id="JAAQPF010000235">
    <property type="protein sequence ID" value="KAF5709868.1"/>
    <property type="molecule type" value="Genomic_DNA"/>
</dbReference>
<proteinExistence type="predicted"/>
<organism evidence="2 3">
    <name type="scientific">Fusarium globosum</name>
    <dbReference type="NCBI Taxonomy" id="78864"/>
    <lineage>
        <taxon>Eukaryota</taxon>
        <taxon>Fungi</taxon>
        <taxon>Dikarya</taxon>
        <taxon>Ascomycota</taxon>
        <taxon>Pezizomycotina</taxon>
        <taxon>Sordariomycetes</taxon>
        <taxon>Hypocreomycetidae</taxon>
        <taxon>Hypocreales</taxon>
        <taxon>Nectriaceae</taxon>
        <taxon>Fusarium</taxon>
        <taxon>Fusarium fujikuroi species complex</taxon>
    </lineage>
</organism>
<keyword evidence="3" id="KW-1185">Reference proteome</keyword>